<dbReference type="Proteomes" id="UP001432014">
    <property type="component" value="Plasmid unnamed1"/>
</dbReference>
<organism evidence="1 2">
    <name type="scientific">Kitasatospora herbaricolor</name>
    <dbReference type="NCBI Taxonomy" id="68217"/>
    <lineage>
        <taxon>Bacteria</taxon>
        <taxon>Bacillati</taxon>
        <taxon>Actinomycetota</taxon>
        <taxon>Actinomycetes</taxon>
        <taxon>Kitasatosporales</taxon>
        <taxon>Streptomycetaceae</taxon>
        <taxon>Kitasatospora</taxon>
    </lineage>
</organism>
<keyword evidence="2" id="KW-1185">Reference proteome</keyword>
<protein>
    <submittedName>
        <fullName evidence="1">Uncharacterized protein</fullName>
    </submittedName>
</protein>
<dbReference type="RefSeq" id="WP_329501530.1">
    <property type="nucleotide sequence ID" value="NZ_CP108461.1"/>
</dbReference>
<dbReference type="EMBL" id="CP108483">
    <property type="protein sequence ID" value="WUS61866.1"/>
    <property type="molecule type" value="Genomic_DNA"/>
</dbReference>
<evidence type="ECO:0000313" key="2">
    <source>
        <dbReference type="Proteomes" id="UP001432014"/>
    </source>
</evidence>
<name>A0ABZ1WLR3_9ACTN</name>
<accession>A0ABZ1WLR3</accession>
<keyword evidence="1" id="KW-0614">Plasmid</keyword>
<reference evidence="1 2" key="1">
    <citation type="submission" date="2022-10" db="EMBL/GenBank/DDBJ databases">
        <title>The complete genomes of actinobacterial strains from the NBC collection.</title>
        <authorList>
            <person name="Joergensen T.S."/>
            <person name="Alvarez Arevalo M."/>
            <person name="Sterndorff E.B."/>
            <person name="Faurdal D."/>
            <person name="Vuksanovic O."/>
            <person name="Mourched A.-S."/>
            <person name="Charusanti P."/>
            <person name="Shaw S."/>
            <person name="Blin K."/>
            <person name="Weber T."/>
        </authorList>
    </citation>
    <scope>NUCLEOTIDE SEQUENCE [LARGE SCALE GENOMIC DNA]</scope>
    <source>
        <strain evidence="1 2">NBC_01247</strain>
        <plasmid evidence="1 2">unnamed1</plasmid>
    </source>
</reference>
<evidence type="ECO:0000313" key="1">
    <source>
        <dbReference type="EMBL" id="WUS61866.1"/>
    </source>
</evidence>
<proteinExistence type="predicted"/>
<sequence length="120" mass="13025">MSEAKITDLTVKDTGNGARVTVVVEGPRPDFADLQLLMDGKQVTLLLGPVATRPQPSPQVDVHPLIHFVGTIGSALDPNRRDEYGVAVNVSTTRPVQLSDITLTPDDSDANVTRYYLDIR</sequence>
<geneLocation type="plasmid" evidence="1 2">
    <name>unnamed1</name>
</geneLocation>
<gene>
    <name evidence="1" type="ORF">OG469_41025</name>
</gene>